<comment type="caution">
    <text evidence="1">The sequence shown here is derived from an EMBL/GenBank/DDBJ whole genome shotgun (WGS) entry which is preliminary data.</text>
</comment>
<dbReference type="OrthoDB" id="8984553at2"/>
<sequence length="374" mass="41814">MSPLRRATRDDNAALLDLFGDVPMTGDLVLSTQRAPDYFALFAMQRGEADVWAQDQAQAQGDPTRLDAMGAIHVRDGWLEGRPCRVGYLGDLRTRFSARRARSVARFYGPVLEETARRQGVDVFLTAVMASNAAALQALVRRAATREAQPHYHLLRAFSAVSIQFVLRRRPRPSPFTVRRATAADVPAMAALLDADHRARPFGYRYDSGELEHRFAHWPGLRVEDTFLAFDAAGRLRGCTSAWNPDAVKRYRVLAYRGGMKWVRRGFNALATVTGAPRLPAPGEDFRYFYLCNTCVPGEDPAVFRALLDAVYAAFHGQGFHFFTLQQDSEDALAPALKGFFQRQLDFHLYAVTPASRPPTTFPRGRTGFEICLP</sequence>
<dbReference type="EMBL" id="RAWG01000047">
    <property type="protein sequence ID" value="RKH44600.1"/>
    <property type="molecule type" value="Genomic_DNA"/>
</dbReference>
<gene>
    <name evidence="1" type="ORF">D7X12_10180</name>
</gene>
<proteinExistence type="predicted"/>
<evidence type="ECO:0000313" key="1">
    <source>
        <dbReference type="EMBL" id="RKH44600.1"/>
    </source>
</evidence>
<keyword evidence="2" id="KW-1185">Reference proteome</keyword>
<dbReference type="AlphaFoldDB" id="A0A3A8NMK5"/>
<dbReference type="Gene3D" id="3.40.630.30">
    <property type="match status" value="1"/>
</dbReference>
<accession>A0A3A8NMK5</accession>
<evidence type="ECO:0000313" key="2">
    <source>
        <dbReference type="Proteomes" id="UP000273405"/>
    </source>
</evidence>
<dbReference type="SUPFAM" id="SSF55729">
    <property type="entry name" value="Acyl-CoA N-acyltransferases (Nat)"/>
    <property type="match status" value="1"/>
</dbReference>
<dbReference type="Proteomes" id="UP000273405">
    <property type="component" value="Unassembled WGS sequence"/>
</dbReference>
<protein>
    <recommendedName>
        <fullName evidence="3">N-acetyltransferase domain-containing protein</fullName>
    </recommendedName>
</protein>
<reference evidence="2" key="1">
    <citation type="submission" date="2018-09" db="EMBL/GenBank/DDBJ databases">
        <authorList>
            <person name="Livingstone P.G."/>
            <person name="Whitworth D.E."/>
        </authorList>
    </citation>
    <scope>NUCLEOTIDE SEQUENCE [LARGE SCALE GENOMIC DNA]</scope>
    <source>
        <strain evidence="2">CA040B</strain>
    </source>
</reference>
<organism evidence="1 2">
    <name type="scientific">Corallococcus sicarius</name>
    <dbReference type="NCBI Taxonomy" id="2316726"/>
    <lineage>
        <taxon>Bacteria</taxon>
        <taxon>Pseudomonadati</taxon>
        <taxon>Myxococcota</taxon>
        <taxon>Myxococcia</taxon>
        <taxon>Myxococcales</taxon>
        <taxon>Cystobacterineae</taxon>
        <taxon>Myxococcaceae</taxon>
        <taxon>Corallococcus</taxon>
    </lineage>
</organism>
<evidence type="ECO:0008006" key="3">
    <source>
        <dbReference type="Google" id="ProtNLM"/>
    </source>
</evidence>
<dbReference type="InterPro" id="IPR016181">
    <property type="entry name" value="Acyl_CoA_acyltransferase"/>
</dbReference>
<dbReference type="RefSeq" id="WP_120625070.1">
    <property type="nucleotide sequence ID" value="NZ_RAWG01000047.1"/>
</dbReference>
<name>A0A3A8NMK5_9BACT</name>